<dbReference type="AlphaFoldDB" id="A0A556MKU2"/>
<dbReference type="Gene3D" id="1.10.10.10">
    <property type="entry name" value="Winged helix-like DNA-binding domain superfamily/Winged helix DNA-binding domain"/>
    <property type="match status" value="1"/>
</dbReference>
<dbReference type="InterPro" id="IPR014284">
    <property type="entry name" value="RNA_pol_sigma-70_dom"/>
</dbReference>
<gene>
    <name evidence="6" type="ORF">FO440_12345</name>
</gene>
<dbReference type="NCBIfam" id="TIGR02937">
    <property type="entry name" value="sigma70-ECF"/>
    <property type="match status" value="1"/>
</dbReference>
<dbReference type="InterPro" id="IPR013325">
    <property type="entry name" value="RNA_pol_sigma_r2"/>
</dbReference>
<dbReference type="Pfam" id="PF04542">
    <property type="entry name" value="Sigma70_r2"/>
    <property type="match status" value="1"/>
</dbReference>
<dbReference type="InterPro" id="IPR013324">
    <property type="entry name" value="RNA_pol_sigma_r3/r4-like"/>
</dbReference>
<evidence type="ECO:0000256" key="2">
    <source>
        <dbReference type="ARBA" id="ARBA00023015"/>
    </source>
</evidence>
<accession>A0A556MKU2</accession>
<evidence type="ECO:0000259" key="5">
    <source>
        <dbReference type="SMART" id="SM00421"/>
    </source>
</evidence>
<dbReference type="InterPro" id="IPR036388">
    <property type="entry name" value="WH-like_DNA-bd_sf"/>
</dbReference>
<keyword evidence="2" id="KW-0805">Transcription regulation</keyword>
<proteinExistence type="inferred from homology"/>
<dbReference type="InterPro" id="IPR014327">
    <property type="entry name" value="RNA_pol_sigma70_bacteroid"/>
</dbReference>
<dbReference type="InterPro" id="IPR007627">
    <property type="entry name" value="RNA_pol_sigma70_r2"/>
</dbReference>
<keyword evidence="4" id="KW-0804">Transcription</keyword>
<organism evidence="6 7">
    <name type="scientific">Mucilaginibacter corticis</name>
    <dbReference type="NCBI Taxonomy" id="2597670"/>
    <lineage>
        <taxon>Bacteria</taxon>
        <taxon>Pseudomonadati</taxon>
        <taxon>Bacteroidota</taxon>
        <taxon>Sphingobacteriia</taxon>
        <taxon>Sphingobacteriales</taxon>
        <taxon>Sphingobacteriaceae</taxon>
        <taxon>Mucilaginibacter</taxon>
    </lineage>
</organism>
<dbReference type="GO" id="GO:0006352">
    <property type="term" value="P:DNA-templated transcription initiation"/>
    <property type="evidence" value="ECO:0007669"/>
    <property type="project" value="InterPro"/>
</dbReference>
<evidence type="ECO:0000256" key="4">
    <source>
        <dbReference type="ARBA" id="ARBA00023163"/>
    </source>
</evidence>
<dbReference type="SMART" id="SM00421">
    <property type="entry name" value="HTH_LUXR"/>
    <property type="match status" value="1"/>
</dbReference>
<keyword evidence="3" id="KW-0731">Sigma factor</keyword>
<dbReference type="GO" id="GO:0003677">
    <property type="term" value="F:DNA binding"/>
    <property type="evidence" value="ECO:0007669"/>
    <property type="project" value="InterPro"/>
</dbReference>
<name>A0A556MKU2_9SPHI</name>
<dbReference type="SUPFAM" id="SSF88946">
    <property type="entry name" value="Sigma2 domain of RNA polymerase sigma factors"/>
    <property type="match status" value="1"/>
</dbReference>
<reference evidence="6 7" key="1">
    <citation type="submission" date="2019-07" db="EMBL/GenBank/DDBJ databases">
        <authorList>
            <person name="Huq M.A."/>
        </authorList>
    </citation>
    <scope>NUCLEOTIDE SEQUENCE [LARGE SCALE GENOMIC DNA]</scope>
    <source>
        <strain evidence="6 7">MAH-19</strain>
    </source>
</reference>
<dbReference type="Proteomes" id="UP000318733">
    <property type="component" value="Unassembled WGS sequence"/>
</dbReference>
<dbReference type="OrthoDB" id="679904at2"/>
<dbReference type="Gene3D" id="1.10.1740.10">
    <property type="match status" value="1"/>
</dbReference>
<keyword evidence="7" id="KW-1185">Reference proteome</keyword>
<evidence type="ECO:0000313" key="7">
    <source>
        <dbReference type="Proteomes" id="UP000318733"/>
    </source>
</evidence>
<feature type="domain" description="HTH luxR-type" evidence="5">
    <location>
        <begin position="130"/>
        <end position="188"/>
    </location>
</feature>
<dbReference type="CDD" id="cd06171">
    <property type="entry name" value="Sigma70_r4"/>
    <property type="match status" value="1"/>
</dbReference>
<dbReference type="GO" id="GO:0016987">
    <property type="term" value="F:sigma factor activity"/>
    <property type="evidence" value="ECO:0007669"/>
    <property type="project" value="UniProtKB-KW"/>
</dbReference>
<dbReference type="InterPro" id="IPR013249">
    <property type="entry name" value="RNA_pol_sigma70_r4_t2"/>
</dbReference>
<protein>
    <submittedName>
        <fullName evidence="6">RNA polymerase sigma-70 factor</fullName>
    </submittedName>
</protein>
<dbReference type="RefSeq" id="WP_144248575.1">
    <property type="nucleotide sequence ID" value="NZ_VLPK01000002.1"/>
</dbReference>
<dbReference type="NCBIfam" id="TIGR02985">
    <property type="entry name" value="Sig70_bacteroi1"/>
    <property type="match status" value="1"/>
</dbReference>
<dbReference type="PANTHER" id="PTHR43133">
    <property type="entry name" value="RNA POLYMERASE ECF-TYPE SIGMA FACTO"/>
    <property type="match status" value="1"/>
</dbReference>
<evidence type="ECO:0000256" key="1">
    <source>
        <dbReference type="ARBA" id="ARBA00010641"/>
    </source>
</evidence>
<dbReference type="SUPFAM" id="SSF88659">
    <property type="entry name" value="Sigma3 and sigma4 domains of RNA polymerase sigma factors"/>
    <property type="match status" value="1"/>
</dbReference>
<dbReference type="InterPro" id="IPR000792">
    <property type="entry name" value="Tscrpt_reg_LuxR_C"/>
</dbReference>
<evidence type="ECO:0000256" key="3">
    <source>
        <dbReference type="ARBA" id="ARBA00023082"/>
    </source>
</evidence>
<dbReference type="InterPro" id="IPR039425">
    <property type="entry name" value="RNA_pol_sigma-70-like"/>
</dbReference>
<comment type="caution">
    <text evidence="6">The sequence shown here is derived from an EMBL/GenBank/DDBJ whole genome shotgun (WGS) entry which is preliminary data.</text>
</comment>
<dbReference type="PANTHER" id="PTHR43133:SF46">
    <property type="entry name" value="RNA POLYMERASE SIGMA-70 FACTOR ECF SUBFAMILY"/>
    <property type="match status" value="1"/>
</dbReference>
<dbReference type="EMBL" id="VLPK01000002">
    <property type="protein sequence ID" value="TSJ40537.1"/>
    <property type="molecule type" value="Genomic_DNA"/>
</dbReference>
<evidence type="ECO:0000313" key="6">
    <source>
        <dbReference type="EMBL" id="TSJ40537.1"/>
    </source>
</evidence>
<comment type="similarity">
    <text evidence="1">Belongs to the sigma-70 factor family. ECF subfamily.</text>
</comment>
<dbReference type="Pfam" id="PF08281">
    <property type="entry name" value="Sigma70_r4_2"/>
    <property type="match status" value="1"/>
</dbReference>
<sequence>MFKSDEDKIQDKLLLLKLKEGNTDAFDALYEKYWKGVYAAAFKRLQNPDQAKDITQDVFLQLWLKRESTNIDNLPAYLFTATRNKVFNWMEKERRYTPVPELLLQLKTSCDQTDAEVLRKEFMKACEALINTLTESQQRIFRMRYQQDLSTSEIADLLSISRKTVQNQLGKAVAQLRASMLLLALIMLLN</sequence>